<feature type="domain" description="Gp5/Type VI secretion system Vgr protein OB-fold" evidence="2">
    <location>
        <begin position="486"/>
        <end position="563"/>
    </location>
</feature>
<reference evidence="4" key="1">
    <citation type="submission" date="2017-01" db="EMBL/GenBank/DDBJ databases">
        <authorList>
            <person name="Varghese N."/>
            <person name="Submissions S."/>
        </authorList>
    </citation>
    <scope>NUCLEOTIDE SEQUENCE [LARGE SCALE GENOMIC DNA]</scope>
    <source>
        <strain evidence="4">DSM 21054</strain>
    </source>
</reference>
<dbReference type="AlphaFoldDB" id="A0A173MF69"/>
<gene>
    <name evidence="3" type="ORF">SAMN05421788_106319</name>
</gene>
<dbReference type="InterPro" id="IPR006531">
    <property type="entry name" value="Gp5/Vgr_OB"/>
</dbReference>
<feature type="region of interest" description="Disordered" evidence="1">
    <location>
        <begin position="61"/>
        <end position="111"/>
    </location>
</feature>
<evidence type="ECO:0000256" key="1">
    <source>
        <dbReference type="SAM" id="MobiDB-lite"/>
    </source>
</evidence>
<dbReference type="SUPFAM" id="SSF69255">
    <property type="entry name" value="gp5 N-terminal domain-like"/>
    <property type="match status" value="1"/>
</dbReference>
<name>A0A173MF69_9BACT</name>
<organism evidence="3 4">
    <name type="scientific">Filimonas lacunae</name>
    <dbReference type="NCBI Taxonomy" id="477680"/>
    <lineage>
        <taxon>Bacteria</taxon>
        <taxon>Pseudomonadati</taxon>
        <taxon>Bacteroidota</taxon>
        <taxon>Chitinophagia</taxon>
        <taxon>Chitinophagales</taxon>
        <taxon>Chitinophagaceae</taxon>
        <taxon>Filimonas</taxon>
    </lineage>
</organism>
<dbReference type="Gene3D" id="2.40.50.230">
    <property type="entry name" value="Gp5 N-terminal domain"/>
    <property type="match status" value="1"/>
</dbReference>
<proteinExistence type="predicted"/>
<protein>
    <submittedName>
        <fullName evidence="3">Uncharacterized conserved protein, implicated in type VI secretion and phage assembly</fullName>
    </submittedName>
</protein>
<accession>A0A173MF69</accession>
<dbReference type="SUPFAM" id="SSF69279">
    <property type="entry name" value="Phage tail proteins"/>
    <property type="match status" value="1"/>
</dbReference>
<evidence type="ECO:0000313" key="4">
    <source>
        <dbReference type="Proteomes" id="UP000186917"/>
    </source>
</evidence>
<dbReference type="STRING" id="477680.SAMN05421788_106319"/>
<evidence type="ECO:0000259" key="2">
    <source>
        <dbReference type="Pfam" id="PF04717"/>
    </source>
</evidence>
<keyword evidence="4" id="KW-1185">Reference proteome</keyword>
<dbReference type="Gene3D" id="3.55.50.10">
    <property type="entry name" value="Baseplate protein-like domains"/>
    <property type="match status" value="1"/>
</dbReference>
<dbReference type="OrthoDB" id="727155at2"/>
<dbReference type="KEGG" id="fln:FLA_2268"/>
<dbReference type="Proteomes" id="UP000186917">
    <property type="component" value="Unassembled WGS sequence"/>
</dbReference>
<sequence length="717" mass="76808">MMTPQPQPSNDNTDALKQAAIQQGEQLAINEIEKKAGEKAQKAVDAAQKVQQAAGIAQTVASQLKKPATSPTGTSSVPAGTNAPQQTAAPADTDAGAGNTTAGTSDSSTQKSDELLIVSTVGLELTIEGHTLKNYESFTLHQSTSQHHRFELVVAYDAFDSKEQPVDDHWMKISRKLPGKAIFAGFYYKAKEGDNKKRYFSGVITNVSFRRSSEDAGFIVIAGYSPTILMDGAPHIQSFTGNNLVKIAEDIATQSGIKGFLVAKPKYTSNLIYSCQYNETHYNYLNRLAVSWGEWFYYSGEKLYFGKPELPPAVKLVFGRDVQQMETVINTAHVQPSHYGYSSTSHEALTSEAYDVKGLDDIGEVAFKASQTLYKTPAMQVSPVRASNSTDVKATQKSLTTAYAAGLFTVKGISTNPYLFPGCPVSLEVRDAKKQSNEHFADLIITDLKQTLLPNGEYQCEFIAIPSSSENLPHPAVIAPTAEPQLATVISNKDKDGQGRVTVQFHWQKDPTDLIRVMTPDAGNSDKVGANRGLVTIPEVGDQVMVGFIHSNPDRPFVMGSMFHGKVGTGGGDGNNMKSLTSKSGHTVQLNDAGSIIIRDKSNANHIEINGDNTITVTAAKTIELTNGKSSIKIDDETITIDAKNIVLTGDKITGTGDTSITLSTKEAAISGKDKVDVNGKEVTISASANATLSGNAKTVVTAVGQTCIEGAIVKLN</sequence>
<dbReference type="RefSeq" id="WP_084206352.1">
    <property type="nucleotide sequence ID" value="NZ_AP017422.1"/>
</dbReference>
<dbReference type="InterPro" id="IPR037026">
    <property type="entry name" value="Vgr_OB-fold_dom_sf"/>
</dbReference>
<dbReference type="EMBL" id="FTOR01000006">
    <property type="protein sequence ID" value="SIT25478.1"/>
    <property type="molecule type" value="Genomic_DNA"/>
</dbReference>
<feature type="compositionally biased region" description="Low complexity" evidence="1">
    <location>
        <begin position="78"/>
        <end position="109"/>
    </location>
</feature>
<dbReference type="Pfam" id="PF04717">
    <property type="entry name" value="Phage_base_V"/>
    <property type="match status" value="1"/>
</dbReference>
<dbReference type="Gene3D" id="2.30.110.50">
    <property type="match status" value="1"/>
</dbReference>
<dbReference type="Pfam" id="PF05954">
    <property type="entry name" value="Phage_GPD"/>
    <property type="match status" value="1"/>
</dbReference>
<evidence type="ECO:0000313" key="3">
    <source>
        <dbReference type="EMBL" id="SIT25478.1"/>
    </source>
</evidence>